<dbReference type="EMBL" id="CAJJDM010000053">
    <property type="protein sequence ID" value="CAD8074924.1"/>
    <property type="molecule type" value="Genomic_DNA"/>
</dbReference>
<comment type="caution">
    <text evidence="3">The sequence shown here is derived from an EMBL/GenBank/DDBJ whole genome shotgun (WGS) entry which is preliminary data.</text>
</comment>
<dbReference type="InterPro" id="IPR052986">
    <property type="entry name" value="VLIG_GTPase"/>
</dbReference>
<dbReference type="PROSITE" id="PS50234">
    <property type="entry name" value="VWFA"/>
    <property type="match status" value="1"/>
</dbReference>
<keyword evidence="4" id="KW-1185">Reference proteome</keyword>
<dbReference type="OMA" id="SIDIMYD"/>
<evidence type="ECO:0000313" key="3">
    <source>
        <dbReference type="EMBL" id="CAD8074924.1"/>
    </source>
</evidence>
<feature type="domain" description="VWFA" evidence="2">
    <location>
        <begin position="2521"/>
        <end position="2700"/>
    </location>
</feature>
<gene>
    <name evidence="3" type="ORF">PPRIM_AZ9-3.1.T0530223</name>
</gene>
<organism evidence="3 4">
    <name type="scientific">Paramecium primaurelia</name>
    <dbReference type="NCBI Taxonomy" id="5886"/>
    <lineage>
        <taxon>Eukaryota</taxon>
        <taxon>Sar</taxon>
        <taxon>Alveolata</taxon>
        <taxon>Ciliophora</taxon>
        <taxon>Intramacronucleata</taxon>
        <taxon>Oligohymenophorea</taxon>
        <taxon>Peniculida</taxon>
        <taxon>Parameciidae</taxon>
        <taxon>Paramecium</taxon>
    </lineage>
</organism>
<keyword evidence="1" id="KW-0175">Coiled coil</keyword>
<dbReference type="Proteomes" id="UP000688137">
    <property type="component" value="Unassembled WGS sequence"/>
</dbReference>
<evidence type="ECO:0000256" key="1">
    <source>
        <dbReference type="SAM" id="Coils"/>
    </source>
</evidence>
<sequence>MSNIIILSDYEQTKKLSYLIKDKQENYFSNATCFVKILDNFLDKLKEEDKRIAIVKLNQIFPDLKLQNNMITTPKSRSMSMVFDITFYQELDNIKKTYDWVKLQQIFQQNQFYMDGKYPNNFIKLIPFIEKLKNKSFLLIEIAEYFKDCQFQLNQSIFKNLLFYFYLPLDLNLTQAETQEIEKLIGEIINQSWLQFEYHQYQLIQNNDSQSQLKLLQVVPKILIETPQRQREIIEQEFRNTLKISETNFLYADFQYFISKQMPILFEMQRFYYQICFYFLSVFHQEYKKNKRLYETEKNKLLNIYIEEKTQQNFKKEEFSDGQFYDNKLEKCFANYQVQQTLNKYSGKGINFKSNEQLLKYFIDTNFYYFNKQIHIVDISQQNKPYAKILNLLTEINDENKRKIASFIKKKISESQSIIDIVDDLSELKYQYDEKQLEIIFRIICEMMNFDFEEFWIYRNVLKRNFKKKNIPNLKKISLIKEKMKIQEMIQLIKHFEKEFWEIIQYKFHKCYCIIINTLIQHQMQNQQENEKELIIMLRERFNQNRKLQKYNQKTQLFFHLLSSLQDNEIISLFMENQQQSISLQSYISTVNILFKIFSQLQNDIDQQQVKNNLEQDIKLFKSYHLNFLVELISNQINKDILGKIYKLVYYWAFNQTNQLESEVQSFYKNDPQLYQKIFSKLNYFECEQLTYDNLVYNEKKQLCDIYPRGLQICLEEFNITLVELNPQEQYQLIQNWIQNIKDNNKFKDLLPFYFNIIKRGEPSKTFLHMINQQLKNQQEILNKYGYFNQKSIIQLLYNNSNIELQCFILKEMGQDYPVPLLYKIPYEEKTGDLEKYKFNQNTYFIHQKSFTIINLSIQQDQRRVGKTQLINKIFYQEDKFEILDNNKLNDNSIDIMYDYQFQGTRNLSIADAHKFIPLQILDQILPLFKLWIIQLDTEKEIESTIQVLQQLKSFQLENKTICFLIRDSSFQLEQAQILKLKELNIEYIQVANLTDVNLNKYIIENEIQQVGKFLYVLIERKKNNNLINANEYWNLLSQIHIQDKDQIQLIGQAPKILFQIEYELDKLNEQLDQSKVIDSFYSLIQHPNFYLLYFKFDDILSRFNKDNPQKTYLTMGQIWNMVIQQQQKNGGNQIQINTQQIMEKLVFKGEPYEFLDVQSIEFLDTILTKVNQQEQGKTLFISILGQSGSGNSIILNKIFGCQVQRGSYTKRSYFQLLKIYNKSLFGDIIKQVILLDSKFLQNQNIDHPEIDKKITLFILSISDIIIVNTEGDLKTEFKQYIETNIFNMAKLVNNPKQIAWCFNQNNNYYESNCALFLNQLQSIKENLKKEFFYQNDVEKAQYYDEILDIDLQNIQVLGLMKTEYIWNKNKYLGINQNWRQIIKNDSFFEEAQMFGIYNIQIALKKMQKYSQSRLQVLKNLEKIWEQTQYIIAELSEFKKLSQFQQNDYIKEQYQQIVSQINFPDNDAIKQNLKNSLDQNILSIEILNDIQNEQIENLIQYDHILQEAIEQLKSIQDEKKISKKIIKKYQNQIADMIAIKKQQTSNIMDQQLQNLEELKKIKEHQYDQLMREKFNQLMKIQTFPDKQQFIANIHQFIQQNNQDITTEKLDIIKTEQIKIADQEFNQKQEQLLQKIEILQKENNIKEEIIQQFQEKIQEQKHMQLQSETKSIQENLQKTQEQNFVQFKIKEIQQDPNMIQELKENPIKMEAMFNQVQNKVKQKKEKQDDDFFKNRCNEIFEIIQSQFKGYSLQSTQQENYKLAFLEKLIKDQPNQQDYLVQYNTLSPELQQKQFKVLEKTDKKLFQEIFTQKIINKLESCFNISILQIKKFYLKKIKIQCLKKQNIESYMKNGDILKDFESEIKNNDKQQIQTFLAKLTIFDFEIINEKVDQLCQAIQKGITDQEKQEFLLQCFKPIEKQGNQIILNEDSISKMHNNCKQLTQCLKQFEVIEINDYSEIDTEKYKDYYLIESKPTIEVQKKFKQSNQIKIDIFNYIMNQKKDLETKFNSNITSIIQELMNDDQEHSWNIMYEKIYSLVYDDMLVKNTITAAQDNFGGLIKRLIQKLEIQIKEFNKQFSLFGVLLNEIGEKCIFNYAIFMIWRIVCFKYWEQKKKNDEKELTNLEQDLFIKFKADLLQNRQEQSQIRGKQQATEILKILHQKLYSSYATEVKSEIAQYDKETSFDLIKRLDTEILEKQNNSITNNELLEYIRNHAGFIETYVRQNLNQIKSKIQQKLSKKLKDEMKFYLEQILKNTKKLNDFQQNLVAKDYFVQQINPDEAPNLLYKIVMDCIQGALDKNLINLIKPNMIQGFQIQGYHKFTFILKNPLQNKLDEEIQILYDFMQSFNQKIQDEMKGLDQLDIDFDKLDIQSYLDALQVKQIGCQESCPICKRKCDLELDSNHRHQCRNGHQLRGMNGLLVGCNPSLFTCEEIQDYCKVQFMETKSIKYWGDIKDIYNDWLFSCIDVTEKRVFLKKKFTNIWNLNVGQVICKSLTQEIGKEIQFITQEVFDKEQTQRAPKPIHYVIMLDDSGSMGGKKFDSAKAGVIAFLSEIHKMKNKDSRVTIIMFNSNARVEVDFEVINPKEQEQKIIFQGGGTDFDKPFNIAYEKIIQRPDFDKFYKHSMFFYTDGDADYPKTALNKFESLSPEQKQKIELIACSEEGCLSEALKQLVTFFKEQNFAYAELQDSIKPEEIGSTWIETISQRTHQISKLG</sequence>
<dbReference type="InterPro" id="IPR002035">
    <property type="entry name" value="VWF_A"/>
</dbReference>
<dbReference type="PANTHER" id="PTHR14819">
    <property type="entry name" value="GTP-BINDING"/>
    <property type="match status" value="1"/>
</dbReference>
<evidence type="ECO:0000313" key="4">
    <source>
        <dbReference type="Proteomes" id="UP000688137"/>
    </source>
</evidence>
<name>A0A8S1MI21_PARPR</name>
<feature type="coiled-coil region" evidence="1">
    <location>
        <begin position="1498"/>
        <end position="1572"/>
    </location>
</feature>
<accession>A0A8S1MI21</accession>
<reference evidence="3" key="1">
    <citation type="submission" date="2021-01" db="EMBL/GenBank/DDBJ databases">
        <authorList>
            <consortium name="Genoscope - CEA"/>
            <person name="William W."/>
        </authorList>
    </citation>
    <scope>NUCLEOTIDE SEQUENCE</scope>
</reference>
<protein>
    <recommendedName>
        <fullName evidence="2">VWFA domain-containing protein</fullName>
    </recommendedName>
</protein>
<dbReference type="SMART" id="SM00327">
    <property type="entry name" value="VWA"/>
    <property type="match status" value="1"/>
</dbReference>
<dbReference type="CDD" id="cd00198">
    <property type="entry name" value="vWFA"/>
    <property type="match status" value="1"/>
</dbReference>
<proteinExistence type="predicted"/>
<evidence type="ECO:0000259" key="2">
    <source>
        <dbReference type="PROSITE" id="PS50234"/>
    </source>
</evidence>
<feature type="coiled-coil region" evidence="1">
    <location>
        <begin position="1621"/>
        <end position="1681"/>
    </location>
</feature>
<dbReference type="PANTHER" id="PTHR14819:SF25">
    <property type="entry name" value="CHROMOSOME UNDETERMINED SCAFFOLD_52, WHOLE GENOME SHOTGUN SEQUENCE"/>
    <property type="match status" value="1"/>
</dbReference>
<dbReference type="Pfam" id="PF13519">
    <property type="entry name" value="VWA_2"/>
    <property type="match status" value="1"/>
</dbReference>